<sequence length="99" mass="10944">MVDLNFLVSAAFECVEGGKYCALNFSLASESSMSVSKLGTCIRRPLSDFLGFVFLLLCRVALSAYGVVTCFFTLDGLLQGFLRAFCSCVMRVYVEVFYD</sequence>
<dbReference type="AlphaFoldDB" id="A0A8T0IYH4"/>
<feature type="transmembrane region" description="Helical" evidence="1">
    <location>
        <begin position="49"/>
        <end position="74"/>
    </location>
</feature>
<comment type="caution">
    <text evidence="2">The sequence shown here is derived from an EMBL/GenBank/DDBJ whole genome shotgun (WGS) entry which is preliminary data.</text>
</comment>
<keyword evidence="1" id="KW-0812">Transmembrane</keyword>
<dbReference type="Proteomes" id="UP000822688">
    <property type="component" value="Chromosome 2"/>
</dbReference>
<evidence type="ECO:0000313" key="2">
    <source>
        <dbReference type="EMBL" id="KAG0588042.1"/>
    </source>
</evidence>
<keyword evidence="1" id="KW-0472">Membrane</keyword>
<evidence type="ECO:0000256" key="1">
    <source>
        <dbReference type="SAM" id="Phobius"/>
    </source>
</evidence>
<name>A0A8T0IYH4_CERPU</name>
<protein>
    <submittedName>
        <fullName evidence="2">Uncharacterized protein</fullName>
    </submittedName>
</protein>
<organism evidence="2 3">
    <name type="scientific">Ceratodon purpureus</name>
    <name type="common">Fire moss</name>
    <name type="synonym">Dicranum purpureum</name>
    <dbReference type="NCBI Taxonomy" id="3225"/>
    <lineage>
        <taxon>Eukaryota</taxon>
        <taxon>Viridiplantae</taxon>
        <taxon>Streptophyta</taxon>
        <taxon>Embryophyta</taxon>
        <taxon>Bryophyta</taxon>
        <taxon>Bryophytina</taxon>
        <taxon>Bryopsida</taxon>
        <taxon>Dicranidae</taxon>
        <taxon>Pseudoditrichales</taxon>
        <taxon>Ditrichaceae</taxon>
        <taxon>Ceratodon</taxon>
    </lineage>
</organism>
<reference evidence="2" key="1">
    <citation type="submission" date="2020-06" db="EMBL/GenBank/DDBJ databases">
        <title>WGS assembly of Ceratodon purpureus strain R40.</title>
        <authorList>
            <person name="Carey S.B."/>
            <person name="Jenkins J."/>
            <person name="Shu S."/>
            <person name="Lovell J.T."/>
            <person name="Sreedasyam A."/>
            <person name="Maumus F."/>
            <person name="Tiley G.P."/>
            <person name="Fernandez-Pozo N."/>
            <person name="Barry K."/>
            <person name="Chen C."/>
            <person name="Wang M."/>
            <person name="Lipzen A."/>
            <person name="Daum C."/>
            <person name="Saski C.A."/>
            <person name="Payton A.C."/>
            <person name="Mcbreen J.C."/>
            <person name="Conrad R.E."/>
            <person name="Kollar L.M."/>
            <person name="Olsson S."/>
            <person name="Huttunen S."/>
            <person name="Landis J.B."/>
            <person name="Wickett N.J."/>
            <person name="Johnson M.G."/>
            <person name="Rensing S.A."/>
            <person name="Grimwood J."/>
            <person name="Schmutz J."/>
            <person name="Mcdaniel S.F."/>
        </authorList>
    </citation>
    <scope>NUCLEOTIDE SEQUENCE</scope>
    <source>
        <strain evidence="2">R40</strain>
    </source>
</reference>
<keyword evidence="3" id="KW-1185">Reference proteome</keyword>
<proteinExistence type="predicted"/>
<gene>
    <name evidence="2" type="ORF">KC19_2G210900</name>
</gene>
<evidence type="ECO:0000313" key="3">
    <source>
        <dbReference type="Proteomes" id="UP000822688"/>
    </source>
</evidence>
<accession>A0A8T0IYH4</accession>
<keyword evidence="1" id="KW-1133">Transmembrane helix</keyword>
<dbReference type="EMBL" id="CM026422">
    <property type="protein sequence ID" value="KAG0588042.1"/>
    <property type="molecule type" value="Genomic_DNA"/>
</dbReference>